<evidence type="ECO:0000256" key="3">
    <source>
        <dbReference type="ARBA" id="ARBA00022723"/>
    </source>
</evidence>
<comment type="similarity">
    <text evidence="2">Belongs to the cytochrome P450 family.</text>
</comment>
<proteinExistence type="inferred from homology"/>
<dbReference type="PRINTS" id="PR00465">
    <property type="entry name" value="EP450IV"/>
</dbReference>
<dbReference type="InterPro" id="IPR036396">
    <property type="entry name" value="Cyt_P450_sf"/>
</dbReference>
<dbReference type="GO" id="GO:0016705">
    <property type="term" value="F:oxidoreductase activity, acting on paired donors, with incorporation or reduction of molecular oxygen"/>
    <property type="evidence" value="ECO:0007669"/>
    <property type="project" value="InterPro"/>
</dbReference>
<accession>A0A3D8T1T8</accession>
<dbReference type="AlphaFoldDB" id="A0A3D8T1T8"/>
<dbReference type="Pfam" id="PF00067">
    <property type="entry name" value="p450"/>
    <property type="match status" value="1"/>
</dbReference>
<protein>
    <submittedName>
        <fullName evidence="6">Uncharacterized protein</fullName>
    </submittedName>
</protein>
<dbReference type="Gene3D" id="1.10.630.10">
    <property type="entry name" value="Cytochrome P450"/>
    <property type="match status" value="1"/>
</dbReference>
<evidence type="ECO:0000313" key="7">
    <source>
        <dbReference type="Proteomes" id="UP000256328"/>
    </source>
</evidence>
<dbReference type="PANTHER" id="PTHR24305">
    <property type="entry name" value="CYTOCHROME P450"/>
    <property type="match status" value="1"/>
</dbReference>
<dbReference type="InterPro" id="IPR002403">
    <property type="entry name" value="Cyt_P450_E_grp-IV"/>
</dbReference>
<dbReference type="CDD" id="cd11060">
    <property type="entry name" value="CYP57A1-like"/>
    <property type="match status" value="1"/>
</dbReference>
<reference evidence="6 7" key="1">
    <citation type="journal article" date="2018" name="IMA Fungus">
        <title>IMA Genome-F 9: Draft genome sequence of Annulohypoxylon stygium, Aspergillus mulundensis, Berkeleyomyces basicola (syn. Thielaviopsis basicola), Ceratocystis smalleyi, two Cercospora beticola strains, Coleophoma cylindrospora, Fusarium fracticaudum, Phialophora cf. hyalina, and Morchella septimelata.</title>
        <authorList>
            <person name="Wingfield B.D."/>
            <person name="Bills G.F."/>
            <person name="Dong Y."/>
            <person name="Huang W."/>
            <person name="Nel W.J."/>
            <person name="Swalarsk-Parry B.S."/>
            <person name="Vaghefi N."/>
            <person name="Wilken P.M."/>
            <person name="An Z."/>
            <person name="de Beer Z.W."/>
            <person name="De Vos L."/>
            <person name="Chen L."/>
            <person name="Duong T.A."/>
            <person name="Gao Y."/>
            <person name="Hammerbacher A."/>
            <person name="Kikkert J.R."/>
            <person name="Li Y."/>
            <person name="Li H."/>
            <person name="Li K."/>
            <person name="Li Q."/>
            <person name="Liu X."/>
            <person name="Ma X."/>
            <person name="Naidoo K."/>
            <person name="Pethybridge S.J."/>
            <person name="Sun J."/>
            <person name="Steenkamp E.T."/>
            <person name="van der Nest M.A."/>
            <person name="van Wyk S."/>
            <person name="Wingfield M.J."/>
            <person name="Xiong C."/>
            <person name="Yue Q."/>
            <person name="Zhang X."/>
        </authorList>
    </citation>
    <scope>NUCLEOTIDE SEQUENCE [LARGE SCALE GENOMIC DNA]</scope>
    <source>
        <strain evidence="6 7">BP5796</strain>
    </source>
</reference>
<comment type="cofactor">
    <cofactor evidence="1 5">
        <name>heme</name>
        <dbReference type="ChEBI" id="CHEBI:30413"/>
    </cofactor>
</comment>
<dbReference type="GO" id="GO:0005506">
    <property type="term" value="F:iron ion binding"/>
    <property type="evidence" value="ECO:0007669"/>
    <property type="project" value="InterPro"/>
</dbReference>
<dbReference type="InterPro" id="IPR001128">
    <property type="entry name" value="Cyt_P450"/>
</dbReference>
<dbReference type="GO" id="GO:0020037">
    <property type="term" value="F:heme binding"/>
    <property type="evidence" value="ECO:0007669"/>
    <property type="project" value="InterPro"/>
</dbReference>
<dbReference type="InterPro" id="IPR050121">
    <property type="entry name" value="Cytochrome_P450_monoxygenase"/>
</dbReference>
<keyword evidence="7" id="KW-1185">Reference proteome</keyword>
<evidence type="ECO:0000313" key="6">
    <source>
        <dbReference type="EMBL" id="RDW92532.1"/>
    </source>
</evidence>
<name>A0A3D8T1T8_9HELO</name>
<keyword evidence="5" id="KW-0349">Heme</keyword>
<dbReference type="SUPFAM" id="SSF48264">
    <property type="entry name" value="Cytochrome P450"/>
    <property type="match status" value="1"/>
</dbReference>
<sequence>MLTAVGLAWLVCAVIAVAVARRTRAWLRLRHIPGPFSAGFSELWLIMKTRGGRVHMETAEACERYGSIVRIGPNELITSDPDVLRRMLNTKSPYRRSNWYDALRIDPSHDNVLSERDNEKHSVLRSKMAAGYSGKENEHLELSIDENIANLIRLLEAKYLSTDTIYNPVDFAQKAQFLTLDVISDIAFGKAFGYLDTDDDVFSYIKTTEDTVPVMILVGALPWLSQIIQSRLLKSLMPSDKDIYGLGRVMGVAKRVVSERFGPDKKIQKDMLGSFVNHGLTQREAESETLMQILAGSDTTASAMRATLLHISTSPRVLNRLLSEIASTPISSPITDAEARKMPYLQAVIKEGLRIFPPVTGLMFKDVPAGGDTLNGYYVPENTKLGYCAFGLMLDTNLWGPDAKLFRPERWFEGSAEDIRRKESNLDLVFGYGRWQCLGKSVAQIELNKVFVEVCYPVSLRTVTARFSIFTKSSNEAPKEARP</sequence>
<dbReference type="OrthoDB" id="1470350at2759"/>
<evidence type="ECO:0000256" key="1">
    <source>
        <dbReference type="ARBA" id="ARBA00001971"/>
    </source>
</evidence>
<dbReference type="GO" id="GO:0004497">
    <property type="term" value="F:monooxygenase activity"/>
    <property type="evidence" value="ECO:0007669"/>
    <property type="project" value="InterPro"/>
</dbReference>
<evidence type="ECO:0000256" key="4">
    <source>
        <dbReference type="ARBA" id="ARBA00023004"/>
    </source>
</evidence>
<keyword evidence="4 5" id="KW-0408">Iron</keyword>
<evidence type="ECO:0000256" key="5">
    <source>
        <dbReference type="PIRSR" id="PIRSR602403-1"/>
    </source>
</evidence>
<gene>
    <name evidence="6" type="ORF">BP5796_01926</name>
</gene>
<dbReference type="Proteomes" id="UP000256328">
    <property type="component" value="Unassembled WGS sequence"/>
</dbReference>
<dbReference type="EMBL" id="PDLN01000002">
    <property type="protein sequence ID" value="RDW92532.1"/>
    <property type="molecule type" value="Genomic_DNA"/>
</dbReference>
<dbReference type="PRINTS" id="PR00385">
    <property type="entry name" value="P450"/>
</dbReference>
<comment type="caution">
    <text evidence="6">The sequence shown here is derived from an EMBL/GenBank/DDBJ whole genome shotgun (WGS) entry which is preliminary data.</text>
</comment>
<evidence type="ECO:0000256" key="2">
    <source>
        <dbReference type="ARBA" id="ARBA00010617"/>
    </source>
</evidence>
<keyword evidence="3 5" id="KW-0479">Metal-binding</keyword>
<feature type="binding site" description="axial binding residue" evidence="5">
    <location>
        <position position="437"/>
    </location>
    <ligand>
        <name>heme</name>
        <dbReference type="ChEBI" id="CHEBI:30413"/>
    </ligand>
    <ligandPart>
        <name>Fe</name>
        <dbReference type="ChEBI" id="CHEBI:18248"/>
    </ligandPart>
</feature>
<dbReference type="PANTHER" id="PTHR24305:SF168">
    <property type="entry name" value="P450, PUTATIVE (EUROFUNG)-RELATED"/>
    <property type="match status" value="1"/>
</dbReference>
<organism evidence="6 7">
    <name type="scientific">Coleophoma crateriformis</name>
    <dbReference type="NCBI Taxonomy" id="565419"/>
    <lineage>
        <taxon>Eukaryota</taxon>
        <taxon>Fungi</taxon>
        <taxon>Dikarya</taxon>
        <taxon>Ascomycota</taxon>
        <taxon>Pezizomycotina</taxon>
        <taxon>Leotiomycetes</taxon>
        <taxon>Helotiales</taxon>
        <taxon>Dermateaceae</taxon>
        <taxon>Coleophoma</taxon>
    </lineage>
</organism>